<name>A0A364K4R3_9BACL</name>
<keyword evidence="4" id="KW-1185">Reference proteome</keyword>
<dbReference type="Proteomes" id="UP000251213">
    <property type="component" value="Unassembled WGS sequence"/>
</dbReference>
<gene>
    <name evidence="3" type="ORF">DL897_08490</name>
</gene>
<dbReference type="RefSeq" id="WP_113658725.1">
    <property type="nucleotide sequence ID" value="NZ_KZ845666.1"/>
</dbReference>
<feature type="domain" description="Inner membrane protein YgaP-like transmembrane" evidence="2">
    <location>
        <begin position="1"/>
        <end position="68"/>
    </location>
</feature>
<feature type="transmembrane region" description="Helical" evidence="1">
    <location>
        <begin position="39"/>
        <end position="62"/>
    </location>
</feature>
<organism evidence="3 4">
    <name type="scientific">Thermoflavimicrobium daqui</name>
    <dbReference type="NCBI Taxonomy" id="2137476"/>
    <lineage>
        <taxon>Bacteria</taxon>
        <taxon>Bacillati</taxon>
        <taxon>Bacillota</taxon>
        <taxon>Bacilli</taxon>
        <taxon>Bacillales</taxon>
        <taxon>Thermoactinomycetaceae</taxon>
        <taxon>Thermoflavimicrobium</taxon>
    </lineage>
</organism>
<evidence type="ECO:0000256" key="1">
    <source>
        <dbReference type="SAM" id="Phobius"/>
    </source>
</evidence>
<dbReference type="InterPro" id="IPR021309">
    <property type="entry name" value="YgaP-like_TM"/>
</dbReference>
<evidence type="ECO:0000259" key="2">
    <source>
        <dbReference type="Pfam" id="PF11127"/>
    </source>
</evidence>
<dbReference type="EMBL" id="QJKK01000004">
    <property type="protein sequence ID" value="RAL24355.1"/>
    <property type="molecule type" value="Genomic_DNA"/>
</dbReference>
<keyword evidence="1" id="KW-1133">Transmembrane helix</keyword>
<evidence type="ECO:0000313" key="3">
    <source>
        <dbReference type="EMBL" id="RAL24355.1"/>
    </source>
</evidence>
<dbReference type="Pfam" id="PF11127">
    <property type="entry name" value="YgaP-like_TM"/>
    <property type="match status" value="1"/>
</dbReference>
<dbReference type="AlphaFoldDB" id="A0A364K4R3"/>
<accession>A0A364K4R3</accession>
<protein>
    <submittedName>
        <fullName evidence="3">DUF2892 domain-containing protein</fullName>
    </submittedName>
</protein>
<proteinExistence type="predicted"/>
<reference evidence="3 4" key="2">
    <citation type="submission" date="2018-06" db="EMBL/GenBank/DDBJ databases">
        <authorList>
            <person name="Zhirakovskaya E."/>
        </authorList>
    </citation>
    <scope>NUCLEOTIDE SEQUENCE [LARGE SCALE GENOMIC DNA]</scope>
    <source>
        <strain evidence="3 4">FBKL4.011</strain>
    </source>
</reference>
<reference evidence="3 4" key="1">
    <citation type="submission" date="2018-06" db="EMBL/GenBank/DDBJ databases">
        <title>Thermoflavimicrobium daqus sp. nov., a thermophilic microbe isolated from Moutai-flavour Daqu.</title>
        <authorList>
            <person name="Wang X."/>
            <person name="Zhou H."/>
        </authorList>
    </citation>
    <scope>NUCLEOTIDE SEQUENCE [LARGE SCALE GENOMIC DNA]</scope>
    <source>
        <strain evidence="3 4">FBKL4.011</strain>
    </source>
</reference>
<dbReference type="OrthoDB" id="5405951at2"/>
<evidence type="ECO:0000313" key="4">
    <source>
        <dbReference type="Proteomes" id="UP000251213"/>
    </source>
</evidence>
<sequence>MQKNMSPWNALIRITCGLVGLAWCTACSARSPYRVFPWMIAIFSAVKVASGITRFCPITAIFRPNQQSAKMESQAFDTQG</sequence>
<keyword evidence="1" id="KW-0472">Membrane</keyword>
<keyword evidence="1" id="KW-0812">Transmembrane</keyword>
<comment type="caution">
    <text evidence="3">The sequence shown here is derived from an EMBL/GenBank/DDBJ whole genome shotgun (WGS) entry which is preliminary data.</text>
</comment>